<evidence type="ECO:0000313" key="3">
    <source>
        <dbReference type="EMBL" id="KAJ5590436.1"/>
    </source>
</evidence>
<evidence type="ECO:0000313" key="4">
    <source>
        <dbReference type="Proteomes" id="UP001216150"/>
    </source>
</evidence>
<reference evidence="3 4" key="1">
    <citation type="journal article" date="2023" name="IMA Fungus">
        <title>Comparative genomic study of the Penicillium genus elucidates a diverse pangenome and 15 lateral gene transfer events.</title>
        <authorList>
            <person name="Petersen C."/>
            <person name="Sorensen T."/>
            <person name="Nielsen M.R."/>
            <person name="Sondergaard T.E."/>
            <person name="Sorensen J.L."/>
            <person name="Fitzpatrick D.A."/>
            <person name="Frisvad J.C."/>
            <person name="Nielsen K.L."/>
        </authorList>
    </citation>
    <scope>NUCLEOTIDE SEQUENCE [LARGE SCALE GENOMIC DNA]</scope>
    <source>
        <strain evidence="3 4">IBT 29057</strain>
    </source>
</reference>
<evidence type="ECO:0000256" key="2">
    <source>
        <dbReference type="SAM" id="MobiDB-lite"/>
    </source>
</evidence>
<comment type="caution">
    <text evidence="3">The sequence shown here is derived from an EMBL/GenBank/DDBJ whole genome shotgun (WGS) entry which is preliminary data.</text>
</comment>
<organism evidence="3 4">
    <name type="scientific">Penicillium hetheringtonii</name>
    <dbReference type="NCBI Taxonomy" id="911720"/>
    <lineage>
        <taxon>Eukaryota</taxon>
        <taxon>Fungi</taxon>
        <taxon>Dikarya</taxon>
        <taxon>Ascomycota</taxon>
        <taxon>Pezizomycotina</taxon>
        <taxon>Eurotiomycetes</taxon>
        <taxon>Eurotiomycetidae</taxon>
        <taxon>Eurotiales</taxon>
        <taxon>Aspergillaceae</taxon>
        <taxon>Penicillium</taxon>
    </lineage>
</organism>
<feature type="coiled-coil region" evidence="1">
    <location>
        <begin position="170"/>
        <end position="204"/>
    </location>
</feature>
<feature type="coiled-coil region" evidence="1">
    <location>
        <begin position="636"/>
        <end position="691"/>
    </location>
</feature>
<proteinExistence type="predicted"/>
<evidence type="ECO:0000256" key="1">
    <source>
        <dbReference type="SAM" id="Coils"/>
    </source>
</evidence>
<feature type="compositionally biased region" description="Basic residues" evidence="2">
    <location>
        <begin position="1"/>
        <end position="12"/>
    </location>
</feature>
<feature type="compositionally biased region" description="Basic and acidic residues" evidence="2">
    <location>
        <begin position="41"/>
        <end position="57"/>
    </location>
</feature>
<keyword evidence="4" id="KW-1185">Reference proteome</keyword>
<name>A0AAD6DQ85_9EURO</name>
<dbReference type="AlphaFoldDB" id="A0AAD6DQ85"/>
<accession>A0AAD6DQ85</accession>
<keyword evidence="1" id="KW-0175">Coiled coil</keyword>
<protein>
    <submittedName>
        <fullName evidence="3">Uncharacterized protein</fullName>
    </submittedName>
</protein>
<feature type="compositionally biased region" description="Polar residues" evidence="2">
    <location>
        <begin position="93"/>
        <end position="110"/>
    </location>
</feature>
<sequence>METRLSCRKRRNSTVSDSLGELPVSRRTRQATATETISKTRPSEDVRSNFGKQERSTPRKSRKRVRFSDPGPFLHDTTACSTGLTPAMKRTSFGPSSAKVSRRGSQTPSRNTRRKSAPTPRSLRAFDQVEEYDECATQRIHQFTPLRQILDSRTQRRIRRFGLSDEVNQIEREKREDRKFEKSLSSLRQERDDLRRQLSLMQQRGEISDESLLASSESYWMSPQVHNPEVEPDAHVTHEQNPVTSRRDQGSLFQAASDGEGDTLNDSAIIVSKSPDYRAMLQYNTHTPEPDSLMYEEEDTIIHAATQTSFNGNTENSDIYRLTLDLEAARSEKEKLFSRCRSELATFGDASMRDILRLPSPPQDVCDNIASILTTALSRASAATEALEGINQECSNLGFSGANAEEVVFDIKNSLRSARLELERAIPGETADVGLEDGKATLSALVRRVRLLASDLQTEQKLHHGSLGREKALKGHFDDLLYRYEAAATKISKLEGSIASSASDMLHTRMRLQELENEDQEKTIGIDRLNTALDKYHDDMKSLESLVNRLEDENVAAKAYYRQQIAKLKKQVASERQQRSQTEASASEYETHIRLLEETVENNRIKVCDLMAQVESLEKEHRVASGVLESKSTEQLQQHEREMGTLNVRISELNTSLDEIKVEATRLRRVNAGLEEQLRIEIEARDELLDKWAAEQARSFAFMKESVNSERRRSKVRAANWELQSDDLMSDGTTIAGSEPITPVSMTRFVDVECGRGKDRRRMDSGVGLLTNEDILNDDVSDLRCELDSDIDLPTLDLIDA</sequence>
<dbReference type="Proteomes" id="UP001216150">
    <property type="component" value="Unassembled WGS sequence"/>
</dbReference>
<feature type="compositionally biased region" description="Polar residues" evidence="2">
    <location>
        <begin position="30"/>
        <end position="40"/>
    </location>
</feature>
<gene>
    <name evidence="3" type="ORF">N7450_004408</name>
</gene>
<dbReference type="EMBL" id="JAQJAC010000003">
    <property type="protein sequence ID" value="KAJ5590436.1"/>
    <property type="molecule type" value="Genomic_DNA"/>
</dbReference>
<feature type="coiled-coil region" evidence="1">
    <location>
        <begin position="526"/>
        <end position="585"/>
    </location>
</feature>
<feature type="region of interest" description="Disordered" evidence="2">
    <location>
        <begin position="1"/>
        <end position="121"/>
    </location>
</feature>